<dbReference type="PATRIC" id="fig|1003195.11.peg.4319"/>
<gene>
    <name evidence="2" type="ordered locus">SCATT_28230</name>
</gene>
<feature type="domain" description="Carbohydrate kinase PfkB" evidence="1">
    <location>
        <begin position="1"/>
        <end position="260"/>
    </location>
</feature>
<keyword evidence="3" id="KW-1185">Reference proteome</keyword>
<dbReference type="EMBL" id="CP003219">
    <property type="protein sequence ID" value="AEW95194.1"/>
    <property type="molecule type" value="Genomic_DNA"/>
</dbReference>
<organism evidence="2 3">
    <name type="scientific">Streptantibioticus cattleyicolor (strain ATCC 35852 / DSM 46488 / JCM 4925 / NBRC 14057 / NRRL 8057)</name>
    <name type="common">Streptomyces cattleya</name>
    <dbReference type="NCBI Taxonomy" id="1003195"/>
    <lineage>
        <taxon>Bacteria</taxon>
        <taxon>Bacillati</taxon>
        <taxon>Actinomycetota</taxon>
        <taxon>Actinomycetes</taxon>
        <taxon>Kitasatosporales</taxon>
        <taxon>Streptomycetaceae</taxon>
        <taxon>Streptantibioticus</taxon>
    </lineage>
</organism>
<dbReference type="InterPro" id="IPR029056">
    <property type="entry name" value="Ribokinase-like"/>
</dbReference>
<accession>F8JP47</accession>
<proteinExistence type="predicted"/>
<accession>G8WPL1</accession>
<dbReference type="eggNOG" id="ENOG5031ZZK">
    <property type="taxonomic scope" value="Bacteria"/>
</dbReference>
<dbReference type="KEGG" id="sct:SCAT_2834"/>
<sequence length="272" mass="29084">MTRLDVIGNVSRDVTRYPDHRGSTRLGGAALFVALAAARAGRPAAPVCVLGEDLAHVPRAPALDGIDWSARVDADGPSTRFDLRYDLQGELVDVRTDYGVAERLTEHALAHMDRHPGSQYHVCCRRPLDTAAVLDRLVHHGATFSVDFFLPSAHDMIQTATPWLNRANTVFVNAAEYRLLQAITDTAALPEVVVTDGPRPARVWAFGQQAASVLPPSRPPREVSGAGDTLAGTFLAHRSRGATLAQALTEAAEAAAHFVAAPSLPIPAQRSA</sequence>
<name>F8JP47_STREN</name>
<dbReference type="InterPro" id="IPR011611">
    <property type="entry name" value="PfkB_dom"/>
</dbReference>
<dbReference type="HOGENOM" id="CLU_1022754_0_0_11"/>
<dbReference type="AlphaFoldDB" id="F8JP47"/>
<evidence type="ECO:0000313" key="3">
    <source>
        <dbReference type="Proteomes" id="UP000007842"/>
    </source>
</evidence>
<evidence type="ECO:0000313" key="2">
    <source>
        <dbReference type="EMBL" id="AEW95194.1"/>
    </source>
</evidence>
<dbReference type="Proteomes" id="UP000007842">
    <property type="component" value="Chromosome"/>
</dbReference>
<dbReference type="KEGG" id="scy:SCATT_28230"/>
<reference evidence="3" key="1">
    <citation type="submission" date="2011-12" db="EMBL/GenBank/DDBJ databases">
        <title>Complete genome sequence of Streptomyces cattleya strain DSM 46488.</title>
        <authorList>
            <person name="Ou H.-Y."/>
            <person name="Li P."/>
            <person name="Zhao C."/>
            <person name="O'Hagan D."/>
            <person name="Deng Z."/>
        </authorList>
    </citation>
    <scope>NUCLEOTIDE SEQUENCE [LARGE SCALE GENOMIC DNA]</scope>
    <source>
        <strain evidence="3">ATCC 35852 / DSM 46488 / JCM 4925 / NBRC 14057 / NRRL 8057</strain>
    </source>
</reference>
<dbReference type="SUPFAM" id="SSF53613">
    <property type="entry name" value="Ribokinase-like"/>
    <property type="match status" value="1"/>
</dbReference>
<protein>
    <recommendedName>
        <fullName evidence="1">Carbohydrate kinase PfkB domain-containing protein</fullName>
    </recommendedName>
</protein>
<dbReference type="Pfam" id="PF00294">
    <property type="entry name" value="PfkB"/>
    <property type="match status" value="1"/>
</dbReference>
<dbReference type="OrthoDB" id="3524952at2"/>
<dbReference type="RefSeq" id="WP_014143571.1">
    <property type="nucleotide sequence ID" value="NC_016111.1"/>
</dbReference>
<dbReference type="Gene3D" id="3.40.1190.20">
    <property type="match status" value="1"/>
</dbReference>
<evidence type="ECO:0000259" key="1">
    <source>
        <dbReference type="Pfam" id="PF00294"/>
    </source>
</evidence>
<dbReference type="STRING" id="1003195.SCATT_28230"/>